<dbReference type="InterPro" id="IPR000014">
    <property type="entry name" value="PAS"/>
</dbReference>
<keyword evidence="6" id="KW-1133">Transmembrane helix</keyword>
<dbReference type="Proteomes" id="UP000248259">
    <property type="component" value="Unassembled WGS sequence"/>
</dbReference>
<dbReference type="Gene3D" id="6.10.340.10">
    <property type="match status" value="1"/>
</dbReference>
<evidence type="ECO:0000256" key="3">
    <source>
        <dbReference type="ARBA" id="ARBA00029447"/>
    </source>
</evidence>
<dbReference type="Gene3D" id="1.10.287.950">
    <property type="entry name" value="Methyl-accepting chemotaxis protein"/>
    <property type="match status" value="1"/>
</dbReference>
<accession>A0A323UNC8</accession>
<comment type="similarity">
    <text evidence="3">Belongs to the methyl-accepting chemotaxis (MCP) protein family.</text>
</comment>
<dbReference type="FunFam" id="1.10.287.950:FF:000001">
    <property type="entry name" value="Methyl-accepting chemotaxis sensory transducer"/>
    <property type="match status" value="1"/>
</dbReference>
<reference evidence="9 10" key="1">
    <citation type="submission" date="2018-06" db="EMBL/GenBank/DDBJ databases">
        <title>Azoarcus communis strain SWub3 genome.</title>
        <authorList>
            <person name="Zorraquino Salvo V."/>
            <person name="Toubiana D."/>
            <person name="Blumwald E."/>
        </authorList>
    </citation>
    <scope>NUCLEOTIDE SEQUENCE [LARGE SCALE GENOMIC DNA]</scope>
    <source>
        <strain evidence="9 10">SWub3</strain>
    </source>
</reference>
<dbReference type="AlphaFoldDB" id="A0A323UNC8"/>
<evidence type="ECO:0000256" key="5">
    <source>
        <dbReference type="SAM" id="MobiDB-lite"/>
    </source>
</evidence>
<protein>
    <recommendedName>
        <fullName evidence="11">Methyl-accepting chemotaxis protein</fullName>
    </recommendedName>
</protein>
<evidence type="ECO:0000313" key="10">
    <source>
        <dbReference type="Proteomes" id="UP000248259"/>
    </source>
</evidence>
<dbReference type="OrthoDB" id="9763018at2"/>
<dbReference type="PRINTS" id="PR00260">
    <property type="entry name" value="CHEMTRNSDUCR"/>
</dbReference>
<dbReference type="Pfam" id="PF18947">
    <property type="entry name" value="HAMP_2"/>
    <property type="match status" value="1"/>
</dbReference>
<feature type="domain" description="HAMP" evidence="8">
    <location>
        <begin position="337"/>
        <end position="389"/>
    </location>
</feature>
<evidence type="ECO:0000313" key="9">
    <source>
        <dbReference type="EMBL" id="PZA14502.1"/>
    </source>
</evidence>
<evidence type="ECO:0000256" key="2">
    <source>
        <dbReference type="ARBA" id="ARBA00022481"/>
    </source>
</evidence>
<evidence type="ECO:0000256" key="6">
    <source>
        <dbReference type="SAM" id="Phobius"/>
    </source>
</evidence>
<keyword evidence="10" id="KW-1185">Reference proteome</keyword>
<sequence>MKRILTPGHTLLSRLPMTVKLMVVAGIFLIPLALLLSLFVHARLGQIDFSRQELIGSTVTQPMRQLADAFSAHRASALGSATTGGALQTAAATVDAALSDTAKALSTWSRGTPVNLKLHALRQDWETLRESVATLSATEVRQRHDNLIAQTLALLTQISDLSNLTLDPEVETYYLMDAIVFRLPVLAEQVARLQLDGALVDRVAPARDALLVDAALAARQINNIEANLNKAFAADATIGDALSRPLASLIASLHTLQERTRTAREQEIVTASIRERLQAESLIALDAVRAMERAVMPELERLLQARIAHHQRLLIIALCVVLFALLLVAYFFFALRSGVVQSVQILRHSLARILDGRLDDSIKVEGADELAAIGRDLDRMQTGLRDRLRAEHAAAAANLRVRNALDEASIALMIADAEGIIIYANKAVMAMMQQAEASLRQALPNFSANTIVGSNFDAFHRNPGHQRNLLAQITRTYHAHIKVAELSFRLSATPLHDASGKRIGTVLEWLNRTDEIAAESELTAIVAEAAAGNFRQRMSLEGKTGFHLQVGKGINELIAAAENGLREANGVLSAIAEGDLTRTIGGDYQGAFGELKTYTNQTVDALTRMIGGIVDAANTVNTAAQEISRGNLNLSQRTEQQASSLEETASSMEELTSTVRQNADNAQTARTMAVDASDVAGRGAQTVQQMVTTMDEIHLAARKIVDIIGVIDGIAFQTNILALNAAVEAARAGEQGRGFAVVAGEVRNLAQRSAAAAREIKTLISNSVDKVEHGSALASETGRVITNLVGAVKQVAEVVSDISAASLEQRAGIEQVGMAITQMDAMTQQNAALVEEANAAAASLEEQAVALSQSVRRFRIAGTDTRLSHRALPTTSAAPQRAPRRTTRALPPVTAADDDWNDF</sequence>
<dbReference type="GO" id="GO:0005886">
    <property type="term" value="C:plasma membrane"/>
    <property type="evidence" value="ECO:0007669"/>
    <property type="project" value="TreeGrafter"/>
</dbReference>
<dbReference type="GO" id="GO:0007165">
    <property type="term" value="P:signal transduction"/>
    <property type="evidence" value="ECO:0007669"/>
    <property type="project" value="UniProtKB-KW"/>
</dbReference>
<comment type="subcellular location">
    <subcellularLocation>
        <location evidence="1">Membrane</location>
    </subcellularLocation>
</comment>
<dbReference type="GO" id="GO:0006935">
    <property type="term" value="P:chemotaxis"/>
    <property type="evidence" value="ECO:0007669"/>
    <property type="project" value="InterPro"/>
</dbReference>
<name>A0A323UNC8_9RHOO</name>
<feature type="region of interest" description="Disordered" evidence="5">
    <location>
        <begin position="866"/>
        <end position="903"/>
    </location>
</feature>
<evidence type="ECO:0000256" key="4">
    <source>
        <dbReference type="PROSITE-ProRule" id="PRU00284"/>
    </source>
</evidence>
<dbReference type="Pfam" id="PF00015">
    <property type="entry name" value="MCPsignal"/>
    <property type="match status" value="1"/>
</dbReference>
<dbReference type="GO" id="GO:0004888">
    <property type="term" value="F:transmembrane signaling receptor activity"/>
    <property type="evidence" value="ECO:0007669"/>
    <property type="project" value="InterPro"/>
</dbReference>
<proteinExistence type="inferred from homology"/>
<evidence type="ECO:0000256" key="1">
    <source>
        <dbReference type="ARBA" id="ARBA00004370"/>
    </source>
</evidence>
<dbReference type="SUPFAM" id="SSF55785">
    <property type="entry name" value="PYP-like sensor domain (PAS domain)"/>
    <property type="match status" value="1"/>
</dbReference>
<feature type="domain" description="HAMP" evidence="8">
    <location>
        <begin position="565"/>
        <end position="611"/>
    </location>
</feature>
<dbReference type="PANTHER" id="PTHR43531:SF14">
    <property type="entry name" value="METHYL-ACCEPTING CHEMOTAXIS PROTEIN I-RELATED"/>
    <property type="match status" value="1"/>
</dbReference>
<gene>
    <name evidence="9" type="ORF">DNK49_21445</name>
</gene>
<dbReference type="SMART" id="SM00304">
    <property type="entry name" value="HAMP"/>
    <property type="match status" value="2"/>
</dbReference>
<evidence type="ECO:0000259" key="8">
    <source>
        <dbReference type="PROSITE" id="PS50885"/>
    </source>
</evidence>
<dbReference type="SMART" id="SM00283">
    <property type="entry name" value="MA"/>
    <property type="match status" value="1"/>
</dbReference>
<dbReference type="InterPro" id="IPR035965">
    <property type="entry name" value="PAS-like_dom_sf"/>
</dbReference>
<evidence type="ECO:0000259" key="7">
    <source>
        <dbReference type="PROSITE" id="PS50111"/>
    </source>
</evidence>
<comment type="caution">
    <text evidence="9">The sequence shown here is derived from an EMBL/GenBank/DDBJ whole genome shotgun (WGS) entry which is preliminary data.</text>
</comment>
<dbReference type="PANTHER" id="PTHR43531">
    <property type="entry name" value="PROTEIN ICFG"/>
    <property type="match status" value="1"/>
</dbReference>
<dbReference type="InterPro" id="IPR003660">
    <property type="entry name" value="HAMP_dom"/>
</dbReference>
<dbReference type="RefSeq" id="WP_110529740.1">
    <property type="nucleotide sequence ID" value="NZ_QKOE01000029.1"/>
</dbReference>
<dbReference type="CDD" id="cd11386">
    <property type="entry name" value="MCP_signal"/>
    <property type="match status" value="1"/>
</dbReference>
<dbReference type="Gene3D" id="3.30.450.20">
    <property type="entry name" value="PAS domain"/>
    <property type="match status" value="1"/>
</dbReference>
<dbReference type="InterPro" id="IPR004090">
    <property type="entry name" value="Chemotax_Me-accpt_rcpt"/>
</dbReference>
<dbReference type="PROSITE" id="PS50111">
    <property type="entry name" value="CHEMOTAXIS_TRANSDUC_2"/>
    <property type="match status" value="1"/>
</dbReference>
<dbReference type="EMBL" id="QKOE01000029">
    <property type="protein sequence ID" value="PZA14502.1"/>
    <property type="molecule type" value="Genomic_DNA"/>
</dbReference>
<keyword evidence="4" id="KW-0807">Transducer</keyword>
<feature type="transmembrane region" description="Helical" evidence="6">
    <location>
        <begin position="313"/>
        <end position="333"/>
    </location>
</feature>
<dbReference type="Pfam" id="PF13188">
    <property type="entry name" value="PAS_8"/>
    <property type="match status" value="1"/>
</dbReference>
<keyword evidence="2" id="KW-0488">Methylation</keyword>
<dbReference type="InterPro" id="IPR004089">
    <property type="entry name" value="MCPsignal_dom"/>
</dbReference>
<organism evidence="9 10">
    <name type="scientific">Parazoarcus communis SWub3 = DSM 12120</name>
    <dbReference type="NCBI Taxonomy" id="1121029"/>
    <lineage>
        <taxon>Bacteria</taxon>
        <taxon>Pseudomonadati</taxon>
        <taxon>Pseudomonadota</taxon>
        <taxon>Betaproteobacteria</taxon>
        <taxon>Rhodocyclales</taxon>
        <taxon>Zoogloeaceae</taxon>
        <taxon>Parazoarcus</taxon>
    </lineage>
</organism>
<dbReference type="Pfam" id="PF00672">
    <property type="entry name" value="HAMP"/>
    <property type="match status" value="1"/>
</dbReference>
<evidence type="ECO:0008006" key="11">
    <source>
        <dbReference type="Google" id="ProtNLM"/>
    </source>
</evidence>
<feature type="domain" description="Methyl-accepting transducer" evidence="7">
    <location>
        <begin position="616"/>
        <end position="845"/>
    </location>
</feature>
<dbReference type="InterPro" id="IPR051310">
    <property type="entry name" value="MCP_chemotaxis"/>
</dbReference>
<dbReference type="SUPFAM" id="SSF58104">
    <property type="entry name" value="Methyl-accepting chemotaxis protein (MCP) signaling domain"/>
    <property type="match status" value="1"/>
</dbReference>
<keyword evidence="6" id="KW-0472">Membrane</keyword>
<keyword evidence="6" id="KW-0812">Transmembrane</keyword>
<dbReference type="PROSITE" id="PS50885">
    <property type="entry name" value="HAMP"/>
    <property type="match status" value="2"/>
</dbReference>
<feature type="transmembrane region" description="Helical" evidence="6">
    <location>
        <begin position="21"/>
        <end position="42"/>
    </location>
</feature>